<sequence>MNKTIIAGAILAAGAGAVIMSQQDSTPSYNVLDYIPADTPLFAAQLEPFPLKNYIASAPRIIDPNEQQASDENAASTQPGASFLLSLIKSYEAGLTDADLLVKTFGLPDDVRAYFYTLGLLPVFKIEIANEQAFWDLLDKAELDSGFSHKAVKLQTISYRAYAISDPTDPVNAEVIVAIDKGLLTITFNSAHNEETLLASALGLTKAEHSIADSGKVEQIIKQHNFQQASVGFIDHVELIKGLTTQDGNQLATQLSTMQQKLGTGGYLEQIRTEQCASELATIAANWPRTVAGYTQLDITAKESTIGFSTVVESNNQVILNALTALRGFIPKYTSDVHNNVLAMGLGLDSSEFSHTLNTVWRDLQTPAFSCQPLAEIQTQISQSGDVVGMAGMSANFTNGLQGVSAGLLDYSISKKGNKAQLDSLDALFTISADTPEQLFNSAKMFLPALQHVQLTSGGEPIALNTIIPIPPEMKIDPKVAIKGNHLVIYSGDKGEKVANALASESLSKNGLFDLSFDFKKMVTPIITATELAGEEIPEEAMFLTEYDARMQLSIDTNQEGLIFKSEVNNKAPK</sequence>
<organism evidence="1 2">
    <name type="scientific">Psychromonas marina</name>
    <dbReference type="NCBI Taxonomy" id="88364"/>
    <lineage>
        <taxon>Bacteria</taxon>
        <taxon>Pseudomonadati</taxon>
        <taxon>Pseudomonadota</taxon>
        <taxon>Gammaproteobacteria</taxon>
        <taxon>Alteromonadales</taxon>
        <taxon>Psychromonadaceae</taxon>
        <taxon>Psychromonas</taxon>
    </lineage>
</organism>
<dbReference type="RefSeq" id="WP_284205032.1">
    <property type="nucleotide sequence ID" value="NZ_BSPQ01000016.1"/>
</dbReference>
<keyword evidence="2" id="KW-1185">Reference proteome</keyword>
<evidence type="ECO:0008006" key="3">
    <source>
        <dbReference type="Google" id="ProtNLM"/>
    </source>
</evidence>
<evidence type="ECO:0000313" key="1">
    <source>
        <dbReference type="EMBL" id="GLS91940.1"/>
    </source>
</evidence>
<comment type="caution">
    <text evidence="1">The sequence shown here is derived from an EMBL/GenBank/DDBJ whole genome shotgun (WGS) entry which is preliminary data.</text>
</comment>
<name>A0ABQ6E413_9GAMM</name>
<gene>
    <name evidence="1" type="ORF">GCM10007916_30100</name>
</gene>
<evidence type="ECO:0000313" key="2">
    <source>
        <dbReference type="Proteomes" id="UP001157353"/>
    </source>
</evidence>
<accession>A0ABQ6E413</accession>
<dbReference type="EMBL" id="BSPQ01000016">
    <property type="protein sequence ID" value="GLS91940.1"/>
    <property type="molecule type" value="Genomic_DNA"/>
</dbReference>
<dbReference type="Proteomes" id="UP001157353">
    <property type="component" value="Unassembled WGS sequence"/>
</dbReference>
<protein>
    <recommendedName>
        <fullName evidence="3">DUF945 family protein</fullName>
    </recommendedName>
</protein>
<proteinExistence type="predicted"/>
<reference evidence="2" key="1">
    <citation type="journal article" date="2019" name="Int. J. Syst. Evol. Microbiol.">
        <title>The Global Catalogue of Microorganisms (GCM) 10K type strain sequencing project: providing services to taxonomists for standard genome sequencing and annotation.</title>
        <authorList>
            <consortium name="The Broad Institute Genomics Platform"/>
            <consortium name="The Broad Institute Genome Sequencing Center for Infectious Disease"/>
            <person name="Wu L."/>
            <person name="Ma J."/>
        </authorList>
    </citation>
    <scope>NUCLEOTIDE SEQUENCE [LARGE SCALE GENOMIC DNA]</scope>
    <source>
        <strain evidence="2">NBRC 103166</strain>
    </source>
</reference>